<evidence type="ECO:0000256" key="1">
    <source>
        <dbReference type="SAM" id="MobiDB-lite"/>
    </source>
</evidence>
<dbReference type="AlphaFoldDB" id="A0A078ASM3"/>
<evidence type="ECO:0000313" key="3">
    <source>
        <dbReference type="Proteomes" id="UP000039865"/>
    </source>
</evidence>
<reference evidence="2 3" key="1">
    <citation type="submission" date="2014-06" db="EMBL/GenBank/DDBJ databases">
        <authorList>
            <person name="Swart Estienne"/>
        </authorList>
    </citation>
    <scope>NUCLEOTIDE SEQUENCE [LARGE SCALE GENOMIC DNA]</scope>
    <source>
        <strain evidence="2 3">130c</strain>
    </source>
</reference>
<protein>
    <submittedName>
        <fullName evidence="2">Uncharacterized protein</fullName>
    </submittedName>
</protein>
<name>A0A078ASM3_STYLE</name>
<sequence>MDIDLKIKKTWMQLDQEYMMMAADTPSIDYSTNLKSQPDQALESFNKEPDSYKTSDEITGWGGTHHNFNQSPGKGHRNSETKKDNFLDYLKATKIQRDSNFYHRSDGGMVSKSFD</sequence>
<gene>
    <name evidence="2" type="primary">Contig536.g587</name>
    <name evidence="2" type="ORF">STYLEM_14246</name>
</gene>
<organism evidence="2 3">
    <name type="scientific">Stylonychia lemnae</name>
    <name type="common">Ciliate</name>
    <dbReference type="NCBI Taxonomy" id="5949"/>
    <lineage>
        <taxon>Eukaryota</taxon>
        <taxon>Sar</taxon>
        <taxon>Alveolata</taxon>
        <taxon>Ciliophora</taxon>
        <taxon>Intramacronucleata</taxon>
        <taxon>Spirotrichea</taxon>
        <taxon>Stichotrichia</taxon>
        <taxon>Sporadotrichida</taxon>
        <taxon>Oxytrichidae</taxon>
        <taxon>Stylonychinae</taxon>
        <taxon>Stylonychia</taxon>
    </lineage>
</organism>
<proteinExistence type="predicted"/>
<keyword evidence="3" id="KW-1185">Reference proteome</keyword>
<feature type="compositionally biased region" description="Basic and acidic residues" evidence="1">
    <location>
        <begin position="45"/>
        <end position="56"/>
    </location>
</feature>
<dbReference type="InParanoid" id="A0A078ASM3"/>
<accession>A0A078ASM3</accession>
<feature type="region of interest" description="Disordered" evidence="1">
    <location>
        <begin position="44"/>
        <end position="82"/>
    </location>
</feature>
<dbReference type="EMBL" id="CCKQ01013508">
    <property type="protein sequence ID" value="CDW85174.1"/>
    <property type="molecule type" value="Genomic_DNA"/>
</dbReference>
<dbReference type="Proteomes" id="UP000039865">
    <property type="component" value="Unassembled WGS sequence"/>
</dbReference>
<evidence type="ECO:0000313" key="2">
    <source>
        <dbReference type="EMBL" id="CDW85174.1"/>
    </source>
</evidence>